<name>A0AAD7LIZ5_QUISA</name>
<protein>
    <submittedName>
        <fullName evidence="4">RNA-directed DNA methylation 4</fullName>
    </submittedName>
</protein>
<dbReference type="Pfam" id="PF08574">
    <property type="entry name" value="Iwr1"/>
    <property type="match status" value="1"/>
</dbReference>
<dbReference type="PANTHER" id="PTHR31934:SF2">
    <property type="entry name" value="RNA-DIRECTED DNA METHYLATION 4"/>
    <property type="match status" value="1"/>
</dbReference>
<feature type="region of interest" description="Disordered" evidence="2">
    <location>
        <begin position="97"/>
        <end position="117"/>
    </location>
</feature>
<feature type="compositionally biased region" description="Basic and acidic residues" evidence="2">
    <location>
        <begin position="104"/>
        <end position="117"/>
    </location>
</feature>
<evidence type="ECO:0000256" key="2">
    <source>
        <dbReference type="SAM" id="MobiDB-lite"/>
    </source>
</evidence>
<dbReference type="Proteomes" id="UP001163823">
    <property type="component" value="Chromosome 8"/>
</dbReference>
<feature type="compositionally biased region" description="Basic and acidic residues" evidence="2">
    <location>
        <begin position="321"/>
        <end position="337"/>
    </location>
</feature>
<dbReference type="AlphaFoldDB" id="A0AAD7LIZ5"/>
<feature type="region of interest" description="Disordered" evidence="2">
    <location>
        <begin position="243"/>
        <end position="355"/>
    </location>
</feature>
<accession>A0AAD7LIZ5</accession>
<sequence>MATVGESSSTSPSQTTSFKQVVVRVKRKAFQSPVDAFWLEINERPLKRPLLDFGNLSISESSAKEELKTQKVLVQHVETLSCSEATVDIVQSFVGPDSVGSSECKSKGEERKHTFKKEDRQNKLLLKARERQEVSAKNARFQQIWKSRKGHKGDVQDNVLHEMYQFYDVVRVDDEGKSNEVQREEISLEDQRLLSSYLPLLREFIPNAAKEIESDIHDYIPKQEDFVYDFYTVKDDMDMNDVDSSIPFPQIPLVQVDDEDYYDGPDESDYGSDDSNAENNPLNDYPEEISGESEESENSDNDSEEHESESATNESSGQEGSEGHDFPSDADPLHDDDYCGVDDYDDGEDWRWSYR</sequence>
<dbReference type="InterPro" id="IPR013883">
    <property type="entry name" value="TF_Iwr1_dom"/>
</dbReference>
<evidence type="ECO:0000313" key="4">
    <source>
        <dbReference type="EMBL" id="KAJ7959031.1"/>
    </source>
</evidence>
<proteinExistence type="inferred from homology"/>
<evidence type="ECO:0000259" key="3">
    <source>
        <dbReference type="Pfam" id="PF08574"/>
    </source>
</evidence>
<reference evidence="4" key="1">
    <citation type="journal article" date="2023" name="Science">
        <title>Elucidation of the pathway for biosynthesis of saponin adjuvants from the soapbark tree.</title>
        <authorList>
            <person name="Reed J."/>
            <person name="Orme A."/>
            <person name="El-Demerdash A."/>
            <person name="Owen C."/>
            <person name="Martin L.B.B."/>
            <person name="Misra R.C."/>
            <person name="Kikuchi S."/>
            <person name="Rejzek M."/>
            <person name="Martin A.C."/>
            <person name="Harkess A."/>
            <person name="Leebens-Mack J."/>
            <person name="Louveau T."/>
            <person name="Stephenson M.J."/>
            <person name="Osbourn A."/>
        </authorList>
    </citation>
    <scope>NUCLEOTIDE SEQUENCE</scope>
    <source>
        <strain evidence="4">S10</strain>
    </source>
</reference>
<dbReference type="KEGG" id="qsa:O6P43_019662"/>
<feature type="compositionally biased region" description="Acidic residues" evidence="2">
    <location>
        <begin position="338"/>
        <end position="348"/>
    </location>
</feature>
<comment type="caution">
    <text evidence="4">The sequence shown here is derived from an EMBL/GenBank/DDBJ whole genome shotgun (WGS) entry which is preliminary data.</text>
</comment>
<feature type="compositionally biased region" description="Acidic residues" evidence="2">
    <location>
        <begin position="256"/>
        <end position="276"/>
    </location>
</feature>
<gene>
    <name evidence="4" type="ORF">O6P43_019662</name>
</gene>
<comment type="similarity">
    <text evidence="1">Belongs to the IWR1/SLC7A6OS family.</text>
</comment>
<feature type="domain" description="Transcription factor Iwr1" evidence="3">
    <location>
        <begin position="224"/>
        <end position="288"/>
    </location>
</feature>
<keyword evidence="5" id="KW-1185">Reference proteome</keyword>
<dbReference type="EMBL" id="JARAOO010000008">
    <property type="protein sequence ID" value="KAJ7959031.1"/>
    <property type="molecule type" value="Genomic_DNA"/>
</dbReference>
<evidence type="ECO:0000256" key="1">
    <source>
        <dbReference type="ARBA" id="ARBA00010218"/>
    </source>
</evidence>
<dbReference type="PANTHER" id="PTHR31934">
    <property type="entry name" value="ALPHA/BETA-HYDROLASES SUPERFAMILY PROTEIN"/>
    <property type="match status" value="1"/>
</dbReference>
<evidence type="ECO:0000313" key="5">
    <source>
        <dbReference type="Proteomes" id="UP001163823"/>
    </source>
</evidence>
<organism evidence="4 5">
    <name type="scientific">Quillaja saponaria</name>
    <name type="common">Soap bark tree</name>
    <dbReference type="NCBI Taxonomy" id="32244"/>
    <lineage>
        <taxon>Eukaryota</taxon>
        <taxon>Viridiplantae</taxon>
        <taxon>Streptophyta</taxon>
        <taxon>Embryophyta</taxon>
        <taxon>Tracheophyta</taxon>
        <taxon>Spermatophyta</taxon>
        <taxon>Magnoliopsida</taxon>
        <taxon>eudicotyledons</taxon>
        <taxon>Gunneridae</taxon>
        <taxon>Pentapetalae</taxon>
        <taxon>rosids</taxon>
        <taxon>fabids</taxon>
        <taxon>Fabales</taxon>
        <taxon>Quillajaceae</taxon>
        <taxon>Quillaja</taxon>
    </lineage>
</organism>
<feature type="compositionally biased region" description="Acidic residues" evidence="2">
    <location>
        <begin position="285"/>
        <end position="307"/>
    </location>
</feature>